<feature type="region of interest" description="Disordered" evidence="1">
    <location>
        <begin position="1"/>
        <end position="97"/>
    </location>
</feature>
<gene>
    <name evidence="2" type="ORF">CMsap09_00195</name>
</gene>
<organism evidence="2 3">
    <name type="scientific">Clavibacter michiganensis</name>
    <dbReference type="NCBI Taxonomy" id="28447"/>
    <lineage>
        <taxon>Bacteria</taxon>
        <taxon>Bacillati</taxon>
        <taxon>Actinomycetota</taxon>
        <taxon>Actinomycetes</taxon>
        <taxon>Micrococcales</taxon>
        <taxon>Microbacteriaceae</taxon>
        <taxon>Clavibacter</taxon>
    </lineage>
</organism>
<dbReference type="AlphaFoldDB" id="A0A251XPZ6"/>
<sequence>MRTNASISAWKPSSRSNDRESMLGRSSTTVSCSSVVIRSSGSSVAPPRSPNTSNDRSSRPCTEYEVSIESTAPSAKRTSAPARSSTGSVDGTWSALR</sequence>
<feature type="compositionally biased region" description="Polar residues" evidence="1">
    <location>
        <begin position="1"/>
        <end position="15"/>
    </location>
</feature>
<reference evidence="2 3" key="1">
    <citation type="submission" date="2016-08" db="EMBL/GenBank/DDBJ databases">
        <title>Genome sequence of Clavibacter michiganensis spp. strain CASJ009.</title>
        <authorList>
            <person name="Thapa S.P."/>
            <person name="Coaker G."/>
        </authorList>
    </citation>
    <scope>NUCLEOTIDE SEQUENCE [LARGE SCALE GENOMIC DNA]</scope>
    <source>
        <strain evidence="2">CASJ009</strain>
    </source>
</reference>
<feature type="compositionally biased region" description="Low complexity" evidence="1">
    <location>
        <begin position="24"/>
        <end position="44"/>
    </location>
</feature>
<evidence type="ECO:0000313" key="3">
    <source>
        <dbReference type="Proteomes" id="UP000195106"/>
    </source>
</evidence>
<dbReference type="Proteomes" id="UP000195106">
    <property type="component" value="Unassembled WGS sequence"/>
</dbReference>
<protein>
    <submittedName>
        <fullName evidence="2">Uncharacterized protein</fullName>
    </submittedName>
</protein>
<evidence type="ECO:0000313" key="2">
    <source>
        <dbReference type="EMBL" id="OUE07333.1"/>
    </source>
</evidence>
<name>A0A251XPZ6_9MICO</name>
<evidence type="ECO:0000256" key="1">
    <source>
        <dbReference type="SAM" id="MobiDB-lite"/>
    </source>
</evidence>
<feature type="compositionally biased region" description="Polar residues" evidence="1">
    <location>
        <begin position="68"/>
        <end position="91"/>
    </location>
</feature>
<comment type="caution">
    <text evidence="2">The sequence shown here is derived from an EMBL/GenBank/DDBJ whole genome shotgun (WGS) entry which is preliminary data.</text>
</comment>
<accession>A0A251XPZ6</accession>
<dbReference type="EMBL" id="MDHJ01000001">
    <property type="protein sequence ID" value="OUE07333.1"/>
    <property type="molecule type" value="Genomic_DNA"/>
</dbReference>
<proteinExistence type="predicted"/>